<evidence type="ECO:0000313" key="2">
    <source>
        <dbReference type="EMBL" id="MBB4063446.1"/>
    </source>
</evidence>
<feature type="transmembrane region" description="Helical" evidence="1">
    <location>
        <begin position="102"/>
        <end position="120"/>
    </location>
</feature>
<dbReference type="InterPro" id="IPR018750">
    <property type="entry name" value="DUF2306_membrane"/>
</dbReference>
<dbReference type="EMBL" id="JACIEZ010000001">
    <property type="protein sequence ID" value="MBB4063446.1"/>
    <property type="molecule type" value="Genomic_DNA"/>
</dbReference>
<reference evidence="2 3" key="1">
    <citation type="submission" date="2020-08" db="EMBL/GenBank/DDBJ databases">
        <title>Genomic Encyclopedia of Type Strains, Phase IV (KMG-IV): sequencing the most valuable type-strain genomes for metagenomic binning, comparative biology and taxonomic classification.</title>
        <authorList>
            <person name="Goeker M."/>
        </authorList>
    </citation>
    <scope>NUCLEOTIDE SEQUENCE [LARGE SCALE GENOMIC DNA]</scope>
    <source>
        <strain evidence="2 3">DSM 29853</strain>
    </source>
</reference>
<feature type="transmembrane region" description="Helical" evidence="1">
    <location>
        <begin position="44"/>
        <end position="64"/>
    </location>
</feature>
<sequence length="162" mass="17393">MTLEPLLSAPLAVQLHVATVLPAAVLGAYLLARPKGTPRHRFLGRIWMVLMVLTSLSSFFIHTIRLAGPFSPIHLLSLMTLAGCVQAIRAARRGDIRAHRRAVTWMYAGGIGVAGLFTMLPGRIMHAVVFEGSSTLALAAALAFLLVLSLATMRMRPLKTGG</sequence>
<name>A0A7W6J286_9HYPH</name>
<gene>
    <name evidence="2" type="ORF">GGR23_000607</name>
</gene>
<feature type="transmembrane region" description="Helical" evidence="1">
    <location>
        <begin position="12"/>
        <end position="32"/>
    </location>
</feature>
<comment type="caution">
    <text evidence="2">The sequence shown here is derived from an EMBL/GenBank/DDBJ whole genome shotgun (WGS) entry which is preliminary data.</text>
</comment>
<accession>A0A7W6J286</accession>
<keyword evidence="1" id="KW-0472">Membrane</keyword>
<dbReference type="AlphaFoldDB" id="A0A7W6J286"/>
<dbReference type="RefSeq" id="WP_183364632.1">
    <property type="nucleotide sequence ID" value="NZ_JACIEZ010000001.1"/>
</dbReference>
<protein>
    <submittedName>
        <fullName evidence="2">Putative membrane protein</fullName>
    </submittedName>
</protein>
<organism evidence="2 3">
    <name type="scientific">Gellertiella hungarica</name>
    <dbReference type="NCBI Taxonomy" id="1572859"/>
    <lineage>
        <taxon>Bacteria</taxon>
        <taxon>Pseudomonadati</taxon>
        <taxon>Pseudomonadota</taxon>
        <taxon>Alphaproteobacteria</taxon>
        <taxon>Hyphomicrobiales</taxon>
        <taxon>Rhizobiaceae</taxon>
        <taxon>Gellertiella</taxon>
    </lineage>
</organism>
<keyword evidence="1" id="KW-1133">Transmembrane helix</keyword>
<evidence type="ECO:0000256" key="1">
    <source>
        <dbReference type="SAM" id="Phobius"/>
    </source>
</evidence>
<dbReference type="Proteomes" id="UP000528286">
    <property type="component" value="Unassembled WGS sequence"/>
</dbReference>
<keyword evidence="3" id="KW-1185">Reference proteome</keyword>
<proteinExistence type="predicted"/>
<feature type="transmembrane region" description="Helical" evidence="1">
    <location>
        <begin position="70"/>
        <end position="90"/>
    </location>
</feature>
<evidence type="ECO:0000313" key="3">
    <source>
        <dbReference type="Proteomes" id="UP000528286"/>
    </source>
</evidence>
<dbReference type="Pfam" id="PF10067">
    <property type="entry name" value="DUF2306"/>
    <property type="match status" value="1"/>
</dbReference>
<keyword evidence="1" id="KW-0812">Transmembrane</keyword>
<feature type="transmembrane region" description="Helical" evidence="1">
    <location>
        <begin position="132"/>
        <end position="151"/>
    </location>
</feature>